<dbReference type="GO" id="GO:0015221">
    <property type="term" value="F:lipopolysaccharide transmembrane transporter activity"/>
    <property type="evidence" value="ECO:0007669"/>
    <property type="project" value="InterPro"/>
</dbReference>
<reference evidence="2" key="1">
    <citation type="submission" date="2016-11" db="EMBL/GenBank/DDBJ databases">
        <authorList>
            <person name="Varghese N."/>
            <person name="Submissions S."/>
        </authorList>
    </citation>
    <scope>NUCLEOTIDE SEQUENCE [LARGE SCALE GENOMIC DNA]</scope>
    <source>
        <strain evidence="2">DSM 27619</strain>
    </source>
</reference>
<dbReference type="EMBL" id="FQUT01000001">
    <property type="protein sequence ID" value="SHE44400.1"/>
    <property type="molecule type" value="Genomic_DNA"/>
</dbReference>
<dbReference type="Proteomes" id="UP000184518">
    <property type="component" value="Unassembled WGS sequence"/>
</dbReference>
<dbReference type="GO" id="GO:0005886">
    <property type="term" value="C:plasma membrane"/>
    <property type="evidence" value="ECO:0007669"/>
    <property type="project" value="InterPro"/>
</dbReference>
<dbReference type="PROSITE" id="PS51257">
    <property type="entry name" value="PROKAR_LIPOPROTEIN"/>
    <property type="match status" value="1"/>
</dbReference>
<gene>
    <name evidence="1" type="ORF">SAMN05443633_101250</name>
</gene>
<dbReference type="NCBIfam" id="TIGR04409">
    <property type="entry name" value="LptC_YrbK"/>
    <property type="match status" value="1"/>
</dbReference>
<dbReference type="OrthoDB" id="9812080at2"/>
<evidence type="ECO:0000313" key="2">
    <source>
        <dbReference type="Proteomes" id="UP000184518"/>
    </source>
</evidence>
<protein>
    <submittedName>
        <fullName evidence="1">LPS export ABC transporter protein LptC</fullName>
    </submittedName>
</protein>
<dbReference type="AlphaFoldDB" id="A0A1M4TIV6"/>
<dbReference type="STRING" id="1416778.SAMN05443633_101250"/>
<dbReference type="RefSeq" id="WP_072952804.1">
    <property type="nucleotide sequence ID" value="NZ_FQUT01000001.1"/>
</dbReference>
<accession>A0A1M4TIV6</accession>
<proteinExistence type="predicted"/>
<name>A0A1M4TIV6_9FLAO</name>
<organism evidence="1 2">
    <name type="scientific">Chryseobacterium arachidis</name>
    <dbReference type="NCBI Taxonomy" id="1416778"/>
    <lineage>
        <taxon>Bacteria</taxon>
        <taxon>Pseudomonadati</taxon>
        <taxon>Bacteroidota</taxon>
        <taxon>Flavobacteriia</taxon>
        <taxon>Flavobacteriales</taxon>
        <taxon>Weeksellaceae</taxon>
        <taxon>Chryseobacterium group</taxon>
        <taxon>Chryseobacterium</taxon>
    </lineage>
</organism>
<keyword evidence="2" id="KW-1185">Reference proteome</keyword>
<sequence>MTFFRNILQKKNIAYLFSCAIFFMVTSCEEDLTKKNEKQNKNFPSQIINNANIIQRDSGIVTMRAKAPIIEKYELIDSVYTIARKGIDIQFFDKKKPKTPGTIKAKYAKFYDYKRFYEAKGDVRITTNEGDKFAMQSVYWDQVKKHIYTHDTVYVTRKDGNTLIGAHGMWAKDDFSEYIFYENSGNFTSQKFSEDKK</sequence>
<evidence type="ECO:0000313" key="1">
    <source>
        <dbReference type="EMBL" id="SHE44400.1"/>
    </source>
</evidence>
<dbReference type="InterPro" id="IPR026265">
    <property type="entry name" value="LptC"/>
</dbReference>